<sequence>MERSLFIDELTNLIHPIVDRLGYELYYLEYIKENRENYLRVYIDKDEGITLEDCEKVSREISEMMDIEDPISEGYYLELSSPGIERELHNDNHLNKYIDYEVSVKLKSLFNGSKKFDGVLKEFDKDTISIQLEDNLLAIPREKIKTINLKVEF</sequence>
<evidence type="ECO:0000259" key="3">
    <source>
        <dbReference type="Pfam" id="PF17384"/>
    </source>
</evidence>
<feature type="domain" description="Ribosome maturation factor RimP C-terminal" evidence="3">
    <location>
        <begin position="88"/>
        <end position="153"/>
    </location>
</feature>
<name>A0ABS6EDA5_9CLOT</name>
<dbReference type="Pfam" id="PF17384">
    <property type="entry name" value="DUF150_C"/>
    <property type="match status" value="1"/>
</dbReference>
<evidence type="ECO:0000259" key="2">
    <source>
        <dbReference type="Pfam" id="PF02576"/>
    </source>
</evidence>
<comment type="subcellular location">
    <subcellularLocation>
        <location evidence="1">Cytoplasm</location>
    </subcellularLocation>
</comment>
<evidence type="ECO:0000313" key="5">
    <source>
        <dbReference type="Proteomes" id="UP000726170"/>
    </source>
</evidence>
<comment type="similarity">
    <text evidence="1">Belongs to the RimP family.</text>
</comment>
<dbReference type="PANTHER" id="PTHR33867">
    <property type="entry name" value="RIBOSOME MATURATION FACTOR RIMP"/>
    <property type="match status" value="1"/>
</dbReference>
<organism evidence="4 5">
    <name type="scientific">Clostridium mobile</name>
    <dbReference type="NCBI Taxonomy" id="2841512"/>
    <lineage>
        <taxon>Bacteria</taxon>
        <taxon>Bacillati</taxon>
        <taxon>Bacillota</taxon>
        <taxon>Clostridia</taxon>
        <taxon>Eubacteriales</taxon>
        <taxon>Clostridiaceae</taxon>
        <taxon>Clostridium</taxon>
    </lineage>
</organism>
<comment type="function">
    <text evidence="1">Required for maturation of 30S ribosomal subunits.</text>
</comment>
<dbReference type="EMBL" id="JAHLQF010000001">
    <property type="protein sequence ID" value="MBU5482782.1"/>
    <property type="molecule type" value="Genomic_DNA"/>
</dbReference>
<accession>A0ABS6EDA5</accession>
<dbReference type="InterPro" id="IPR028989">
    <property type="entry name" value="RimP_N"/>
</dbReference>
<reference evidence="4 5" key="1">
    <citation type="submission" date="2021-06" db="EMBL/GenBank/DDBJ databases">
        <authorList>
            <person name="Sun Q."/>
            <person name="Li D."/>
        </authorList>
    </citation>
    <scope>NUCLEOTIDE SEQUENCE [LARGE SCALE GENOMIC DNA]</scope>
    <source>
        <strain evidence="4 5">MSJ-11</strain>
    </source>
</reference>
<dbReference type="NCBIfam" id="NF000934">
    <property type="entry name" value="PRK00092.3-1"/>
    <property type="match status" value="1"/>
</dbReference>
<dbReference type="Proteomes" id="UP000726170">
    <property type="component" value="Unassembled WGS sequence"/>
</dbReference>
<dbReference type="RefSeq" id="WP_216437202.1">
    <property type="nucleotide sequence ID" value="NZ_JAHLQF010000001.1"/>
</dbReference>
<dbReference type="Pfam" id="PF02576">
    <property type="entry name" value="RimP_N"/>
    <property type="match status" value="1"/>
</dbReference>
<keyword evidence="1" id="KW-0963">Cytoplasm</keyword>
<protein>
    <recommendedName>
        <fullName evidence="1">Ribosome maturation factor RimP</fullName>
    </recommendedName>
</protein>
<proteinExistence type="inferred from homology"/>
<dbReference type="HAMAP" id="MF_01077">
    <property type="entry name" value="RimP"/>
    <property type="match status" value="1"/>
</dbReference>
<dbReference type="CDD" id="cd01734">
    <property type="entry name" value="YlxS_C"/>
    <property type="match status" value="1"/>
</dbReference>
<keyword evidence="1" id="KW-0690">Ribosome biogenesis</keyword>
<keyword evidence="5" id="KW-1185">Reference proteome</keyword>
<dbReference type="PANTHER" id="PTHR33867:SF1">
    <property type="entry name" value="RIBOSOME MATURATION FACTOR RIMP"/>
    <property type="match status" value="1"/>
</dbReference>
<dbReference type="InterPro" id="IPR003728">
    <property type="entry name" value="Ribosome_maturation_RimP"/>
</dbReference>
<evidence type="ECO:0000256" key="1">
    <source>
        <dbReference type="HAMAP-Rule" id="MF_01077"/>
    </source>
</evidence>
<gene>
    <name evidence="1 4" type="primary">rimP</name>
    <name evidence="4" type="ORF">KQI86_00505</name>
</gene>
<feature type="domain" description="Ribosome maturation factor RimP N-terminal" evidence="2">
    <location>
        <begin position="13"/>
        <end position="85"/>
    </location>
</feature>
<comment type="caution">
    <text evidence="4">The sequence shown here is derived from an EMBL/GenBank/DDBJ whole genome shotgun (WGS) entry which is preliminary data.</text>
</comment>
<evidence type="ECO:0000313" key="4">
    <source>
        <dbReference type="EMBL" id="MBU5482782.1"/>
    </source>
</evidence>
<dbReference type="InterPro" id="IPR028998">
    <property type="entry name" value="RimP_C"/>
</dbReference>